<keyword evidence="3" id="KW-1185">Reference proteome</keyword>
<feature type="compositionally biased region" description="Basic and acidic residues" evidence="1">
    <location>
        <begin position="124"/>
        <end position="143"/>
    </location>
</feature>
<feature type="region of interest" description="Disordered" evidence="1">
    <location>
        <begin position="107"/>
        <end position="146"/>
    </location>
</feature>
<evidence type="ECO:0000313" key="3">
    <source>
        <dbReference type="Proteomes" id="UP001151760"/>
    </source>
</evidence>
<protein>
    <submittedName>
        <fullName evidence="2">Uncharacterized protein</fullName>
    </submittedName>
</protein>
<proteinExistence type="predicted"/>
<name>A0ABQ5F781_9ASTR</name>
<dbReference type="Proteomes" id="UP001151760">
    <property type="component" value="Unassembled WGS sequence"/>
</dbReference>
<evidence type="ECO:0000256" key="1">
    <source>
        <dbReference type="SAM" id="MobiDB-lite"/>
    </source>
</evidence>
<sequence>MGGRINRICDSLVTDNVLLQAEIDEEERQRIAKFAHRLQSEERKMYSEGEKARLLAELINERKRYFAAQRAEERRNQPLIQAQQRTYMRVHTFVPMKSESERVIPELAAGSSKRDAEEELVQESSKRLKTRESSVPPEEPKDKEEEELEDLVKLWILVKEKFTSTKPTEDNERELSVELKRLFEPDTNDELWKLQKHIHDVTWRLYDTCGVDHVSTKDGVDIYMLVEKEYPLSRGVLRQMLVVKLLVEQDSKMSRELLRKIFMQVKIDNPNITMEEYIRLEEEKARRHGKVYNWETATYGKIWDNEDVYDLGYVEIEFPAIVFNDTLTSEAALSCEPTVSSVNDEINFRISFDESDDEDYPILFDTNSFSYKMISVNNLKTDSKNDHDKVNVPLLPLLEPTVSYFDDLDFFKDFENEFPSIVYNDAQMSKSDLLTEPILNPQRIDEFNLKDETSLSECDEEEQNVLNFNDLFPFNVIYPDELKTDTDNDNDKFDIEHSSGDLSVKPLPDVINTDDGAYAHGSNKLLETMKLKNEEITEGIIQNYYDGEDGETTPRFEFSLLLTPLCCDDTHDVTPRVSALAGCDRLVSEPLVIENFILTYDYSISEDPKEEQIQEEPLEELREKG</sequence>
<reference evidence="2" key="2">
    <citation type="submission" date="2022-01" db="EMBL/GenBank/DDBJ databases">
        <authorList>
            <person name="Yamashiro T."/>
            <person name="Shiraishi A."/>
            <person name="Satake H."/>
            <person name="Nakayama K."/>
        </authorList>
    </citation>
    <scope>NUCLEOTIDE SEQUENCE</scope>
</reference>
<gene>
    <name evidence="2" type="ORF">Tco_1002668</name>
</gene>
<accession>A0ABQ5F781</accession>
<dbReference type="EMBL" id="BQNB010017082">
    <property type="protein sequence ID" value="GJT59135.1"/>
    <property type="molecule type" value="Genomic_DNA"/>
</dbReference>
<evidence type="ECO:0000313" key="2">
    <source>
        <dbReference type="EMBL" id="GJT59135.1"/>
    </source>
</evidence>
<reference evidence="2" key="1">
    <citation type="journal article" date="2022" name="Int. J. Mol. Sci.">
        <title>Draft Genome of Tanacetum Coccineum: Genomic Comparison of Closely Related Tanacetum-Family Plants.</title>
        <authorList>
            <person name="Yamashiro T."/>
            <person name="Shiraishi A."/>
            <person name="Nakayama K."/>
            <person name="Satake H."/>
        </authorList>
    </citation>
    <scope>NUCLEOTIDE SEQUENCE</scope>
</reference>
<organism evidence="2 3">
    <name type="scientific">Tanacetum coccineum</name>
    <dbReference type="NCBI Taxonomy" id="301880"/>
    <lineage>
        <taxon>Eukaryota</taxon>
        <taxon>Viridiplantae</taxon>
        <taxon>Streptophyta</taxon>
        <taxon>Embryophyta</taxon>
        <taxon>Tracheophyta</taxon>
        <taxon>Spermatophyta</taxon>
        <taxon>Magnoliopsida</taxon>
        <taxon>eudicotyledons</taxon>
        <taxon>Gunneridae</taxon>
        <taxon>Pentapetalae</taxon>
        <taxon>asterids</taxon>
        <taxon>campanulids</taxon>
        <taxon>Asterales</taxon>
        <taxon>Asteraceae</taxon>
        <taxon>Asteroideae</taxon>
        <taxon>Anthemideae</taxon>
        <taxon>Anthemidinae</taxon>
        <taxon>Tanacetum</taxon>
    </lineage>
</organism>
<comment type="caution">
    <text evidence="2">The sequence shown here is derived from an EMBL/GenBank/DDBJ whole genome shotgun (WGS) entry which is preliminary data.</text>
</comment>